<accession>A0A1G5IS90</accession>
<dbReference type="PANTHER" id="PTHR31435">
    <property type="entry name" value="PROTEIN NATD1"/>
    <property type="match status" value="1"/>
</dbReference>
<dbReference type="InterPro" id="IPR031165">
    <property type="entry name" value="GNAT_YJDJ"/>
</dbReference>
<reference evidence="2 3" key="1">
    <citation type="submission" date="2016-10" db="EMBL/GenBank/DDBJ databases">
        <authorList>
            <person name="de Groot N.N."/>
        </authorList>
    </citation>
    <scope>NUCLEOTIDE SEQUENCE [LARGE SCALE GENOMIC DNA]</scope>
    <source>
        <strain evidence="2 3">CGMCC 1.7031</strain>
    </source>
</reference>
<name>A0A1G5IS90_9FLAO</name>
<dbReference type="OrthoDB" id="1120671at2"/>
<evidence type="ECO:0000313" key="3">
    <source>
        <dbReference type="Proteomes" id="UP000199354"/>
    </source>
</evidence>
<evidence type="ECO:0000259" key="1">
    <source>
        <dbReference type="PROSITE" id="PS51729"/>
    </source>
</evidence>
<sequence length="105" mass="11931">MKPEFENIPLQKNETFKRFEITVDGHLAFINYGEFDRQIALVHTQAAPELKGTGAATAVVEKTLTFIKENGKLLLPYCPYVFAYIKKHPQWKSIVDPAFVGYANL</sequence>
<evidence type="ECO:0000313" key="2">
    <source>
        <dbReference type="EMBL" id="SCY78764.1"/>
    </source>
</evidence>
<dbReference type="Gene3D" id="3.40.630.30">
    <property type="match status" value="1"/>
</dbReference>
<feature type="domain" description="N-acetyltransferase" evidence="1">
    <location>
        <begin position="11"/>
        <end position="96"/>
    </location>
</feature>
<dbReference type="InterPro" id="IPR016181">
    <property type="entry name" value="Acyl_CoA_acyltransferase"/>
</dbReference>
<proteinExistence type="predicted"/>
<dbReference type="Pfam" id="PF14542">
    <property type="entry name" value="Acetyltransf_CG"/>
    <property type="match status" value="1"/>
</dbReference>
<gene>
    <name evidence="2" type="ORF">SAMN02927903_02357</name>
</gene>
<dbReference type="SUPFAM" id="SSF55729">
    <property type="entry name" value="Acyl-CoA N-acyltransferases (Nat)"/>
    <property type="match status" value="1"/>
</dbReference>
<dbReference type="RefSeq" id="WP_091143978.1">
    <property type="nucleotide sequence ID" value="NZ_FMVF01000011.1"/>
</dbReference>
<dbReference type="PANTHER" id="PTHR31435:SF10">
    <property type="entry name" value="BSR4717 PROTEIN"/>
    <property type="match status" value="1"/>
</dbReference>
<dbReference type="STRING" id="490189.SAMN02927903_02357"/>
<dbReference type="PROSITE" id="PS51729">
    <property type="entry name" value="GNAT_YJDJ"/>
    <property type="match status" value="1"/>
</dbReference>
<dbReference type="InterPro" id="IPR045057">
    <property type="entry name" value="Gcn5-rel_NAT"/>
</dbReference>
<organism evidence="2 3">
    <name type="scientific">Flavobacterium caeni</name>
    <dbReference type="NCBI Taxonomy" id="490189"/>
    <lineage>
        <taxon>Bacteria</taxon>
        <taxon>Pseudomonadati</taxon>
        <taxon>Bacteroidota</taxon>
        <taxon>Flavobacteriia</taxon>
        <taxon>Flavobacteriales</taxon>
        <taxon>Flavobacteriaceae</taxon>
        <taxon>Flavobacterium</taxon>
    </lineage>
</organism>
<keyword evidence="3" id="KW-1185">Reference proteome</keyword>
<dbReference type="Proteomes" id="UP000199354">
    <property type="component" value="Unassembled WGS sequence"/>
</dbReference>
<protein>
    <recommendedName>
        <fullName evidence="1">N-acetyltransferase domain-containing protein</fullName>
    </recommendedName>
</protein>
<dbReference type="EMBL" id="FMVF01000011">
    <property type="protein sequence ID" value="SCY78764.1"/>
    <property type="molecule type" value="Genomic_DNA"/>
</dbReference>
<dbReference type="AlphaFoldDB" id="A0A1G5IS90"/>